<dbReference type="EMBL" id="CAJPVI010000061">
    <property type="protein sequence ID" value="CAG2159550.1"/>
    <property type="molecule type" value="Genomic_DNA"/>
</dbReference>
<protein>
    <recommendedName>
        <fullName evidence="1">Zinc finger Ogr/Delta-type domain-containing protein</fullName>
    </recommendedName>
</protein>
<keyword evidence="3" id="KW-1185">Reference proteome</keyword>
<evidence type="ECO:0000259" key="1">
    <source>
        <dbReference type="Pfam" id="PF04606"/>
    </source>
</evidence>
<organism evidence="2 3">
    <name type="scientific">Cupriavidus numazuensis</name>
    <dbReference type="NCBI Taxonomy" id="221992"/>
    <lineage>
        <taxon>Bacteria</taxon>
        <taxon>Pseudomonadati</taxon>
        <taxon>Pseudomonadota</taxon>
        <taxon>Betaproteobacteria</taxon>
        <taxon>Burkholderiales</taxon>
        <taxon>Burkholderiaceae</taxon>
        <taxon>Cupriavidus</taxon>
    </lineage>
</organism>
<name>A0ABM8TT05_9BURK</name>
<evidence type="ECO:0000313" key="3">
    <source>
        <dbReference type="Proteomes" id="UP000672657"/>
    </source>
</evidence>
<evidence type="ECO:0000313" key="2">
    <source>
        <dbReference type="EMBL" id="CAG2159550.1"/>
    </source>
</evidence>
<feature type="domain" description="Zinc finger Ogr/Delta-type" evidence="1">
    <location>
        <begin position="4"/>
        <end position="50"/>
    </location>
</feature>
<sequence>MKMNCPHCGAVAHIRSSRTVSRMTRELYCQCTNLTCGHTFVGLVEVVRTLSPSSNPDPEIAKQLAARSGGAEATYLAAGQTAPNAPSTPHSATAWTA</sequence>
<proteinExistence type="predicted"/>
<comment type="caution">
    <text evidence="2">The sequence shown here is derived from an EMBL/GenBank/DDBJ whole genome shotgun (WGS) entry which is preliminary data.</text>
</comment>
<reference evidence="2 3" key="1">
    <citation type="submission" date="2021-03" db="EMBL/GenBank/DDBJ databases">
        <authorList>
            <person name="Peeters C."/>
        </authorList>
    </citation>
    <scope>NUCLEOTIDE SEQUENCE [LARGE SCALE GENOMIC DNA]</scope>
    <source>
        <strain evidence="2 3">LMG 26411</strain>
    </source>
</reference>
<gene>
    <name evidence="2" type="ORF">LMG26411_06787</name>
</gene>
<dbReference type="Proteomes" id="UP000672657">
    <property type="component" value="Unassembled WGS sequence"/>
</dbReference>
<dbReference type="Pfam" id="PF04606">
    <property type="entry name" value="Ogr_Delta"/>
    <property type="match status" value="1"/>
</dbReference>
<dbReference type="InterPro" id="IPR007684">
    <property type="entry name" value="Znf_Ogr/Delta"/>
</dbReference>
<accession>A0ABM8TT05</accession>